<reference evidence="2 3" key="1">
    <citation type="submission" date="2014-07" db="EMBL/GenBank/DDBJ databases">
        <title>Whole Genome Sequence of the Amycolatopsis methanolica 239.</title>
        <authorList>
            <person name="Tang B."/>
        </authorList>
    </citation>
    <scope>NUCLEOTIDE SEQUENCE [LARGE SCALE GENOMIC DNA]</scope>
    <source>
        <strain evidence="2 3">239</strain>
    </source>
</reference>
<dbReference type="Pfam" id="PF01614">
    <property type="entry name" value="IclR_C"/>
    <property type="match status" value="1"/>
</dbReference>
<dbReference type="PROSITE" id="PS51078">
    <property type="entry name" value="ICLR_ED"/>
    <property type="match status" value="1"/>
</dbReference>
<organism evidence="2 3">
    <name type="scientific">Amycolatopsis methanolica 239</name>
    <dbReference type="NCBI Taxonomy" id="1068978"/>
    <lineage>
        <taxon>Bacteria</taxon>
        <taxon>Bacillati</taxon>
        <taxon>Actinomycetota</taxon>
        <taxon>Actinomycetes</taxon>
        <taxon>Pseudonocardiales</taxon>
        <taxon>Pseudonocardiaceae</taxon>
        <taxon>Amycolatopsis</taxon>
        <taxon>Amycolatopsis methanolica group</taxon>
    </lineage>
</organism>
<evidence type="ECO:0000259" key="1">
    <source>
        <dbReference type="PROSITE" id="PS51078"/>
    </source>
</evidence>
<sequence>MRQAERTGESATLAVMDGNEVVYIARVPVRRVLSVTVSHGTRVPVHATMREEVVPVLHETVKAISGELGHERG</sequence>
<dbReference type="Gene3D" id="3.30.450.40">
    <property type="match status" value="1"/>
</dbReference>
<proteinExistence type="predicted"/>
<dbReference type="SUPFAM" id="SSF55781">
    <property type="entry name" value="GAF domain-like"/>
    <property type="match status" value="1"/>
</dbReference>
<dbReference type="RefSeq" id="WP_026153263.1">
    <property type="nucleotide sequence ID" value="NZ_AQUL01000001.1"/>
</dbReference>
<dbReference type="AlphaFoldDB" id="A0A076N0K0"/>
<name>A0A076N0K0_AMYME</name>
<protein>
    <submittedName>
        <fullName evidence="2">Transcriptional regulator</fullName>
    </submittedName>
</protein>
<evidence type="ECO:0000313" key="3">
    <source>
        <dbReference type="Proteomes" id="UP000062973"/>
    </source>
</evidence>
<dbReference type="InterPro" id="IPR014757">
    <property type="entry name" value="Tscrpt_reg_IclR_C"/>
</dbReference>
<dbReference type="KEGG" id="amq:AMETH_4509"/>
<dbReference type="PATRIC" id="fig|1068978.7.peg.4841"/>
<accession>A0A076N0K0</accession>
<dbReference type="HOGENOM" id="CLU_2696384_0_0_11"/>
<dbReference type="InterPro" id="IPR029016">
    <property type="entry name" value="GAF-like_dom_sf"/>
</dbReference>
<feature type="domain" description="IclR-ED" evidence="1">
    <location>
        <begin position="1"/>
        <end position="73"/>
    </location>
</feature>
<gene>
    <name evidence="2" type="ORF">AMETH_4509</name>
</gene>
<dbReference type="EMBL" id="CP009110">
    <property type="protein sequence ID" value="AIJ24601.1"/>
    <property type="molecule type" value="Genomic_DNA"/>
</dbReference>
<dbReference type="Proteomes" id="UP000062973">
    <property type="component" value="Chromosome"/>
</dbReference>
<dbReference type="eggNOG" id="COG1414">
    <property type="taxonomic scope" value="Bacteria"/>
</dbReference>
<evidence type="ECO:0000313" key="2">
    <source>
        <dbReference type="EMBL" id="AIJ24601.1"/>
    </source>
</evidence>
<keyword evidence="3" id="KW-1185">Reference proteome</keyword>
<dbReference type="STRING" id="1068978.AMETH_4509"/>